<sequence>MGKVISMVWIMMVLAVIVIGGEAKTEIECSVICRSHCSRASPASECAACHQKCYQSPPATVRASNRHVIGSD</sequence>
<organism evidence="2 3">
    <name type="scientific">Thlaspi arvense</name>
    <name type="common">Field penny-cress</name>
    <dbReference type="NCBI Taxonomy" id="13288"/>
    <lineage>
        <taxon>Eukaryota</taxon>
        <taxon>Viridiplantae</taxon>
        <taxon>Streptophyta</taxon>
        <taxon>Embryophyta</taxon>
        <taxon>Tracheophyta</taxon>
        <taxon>Spermatophyta</taxon>
        <taxon>Magnoliopsida</taxon>
        <taxon>eudicotyledons</taxon>
        <taxon>Gunneridae</taxon>
        <taxon>Pentapetalae</taxon>
        <taxon>rosids</taxon>
        <taxon>malvids</taxon>
        <taxon>Brassicales</taxon>
        <taxon>Brassicaceae</taxon>
        <taxon>Thlaspideae</taxon>
        <taxon>Thlaspi</taxon>
    </lineage>
</organism>
<feature type="chain" id="PRO_5043347677" description="Plant thionin family protein" evidence="1">
    <location>
        <begin position="24"/>
        <end position="72"/>
    </location>
</feature>
<reference evidence="2 3" key="1">
    <citation type="submission" date="2022-03" db="EMBL/GenBank/DDBJ databases">
        <authorList>
            <person name="Nunn A."/>
            <person name="Chopra R."/>
            <person name="Nunn A."/>
            <person name="Contreras Garrido A."/>
        </authorList>
    </citation>
    <scope>NUCLEOTIDE SEQUENCE [LARGE SCALE GENOMIC DNA]</scope>
</reference>
<dbReference type="AlphaFoldDB" id="A0AAU9SMC4"/>
<name>A0AAU9SMC4_THLAR</name>
<proteinExistence type="predicted"/>
<evidence type="ECO:0008006" key="4">
    <source>
        <dbReference type="Google" id="ProtNLM"/>
    </source>
</evidence>
<dbReference type="EMBL" id="OU466861">
    <property type="protein sequence ID" value="CAH2067973.1"/>
    <property type="molecule type" value="Genomic_DNA"/>
</dbReference>
<dbReference type="Proteomes" id="UP000836841">
    <property type="component" value="Chromosome 5"/>
</dbReference>
<feature type="signal peptide" evidence="1">
    <location>
        <begin position="1"/>
        <end position="23"/>
    </location>
</feature>
<evidence type="ECO:0000256" key="1">
    <source>
        <dbReference type="SAM" id="SignalP"/>
    </source>
</evidence>
<evidence type="ECO:0000313" key="2">
    <source>
        <dbReference type="EMBL" id="CAH2067973.1"/>
    </source>
</evidence>
<protein>
    <recommendedName>
        <fullName evidence="4">Plant thionin family protein</fullName>
    </recommendedName>
</protein>
<evidence type="ECO:0000313" key="3">
    <source>
        <dbReference type="Proteomes" id="UP000836841"/>
    </source>
</evidence>
<gene>
    <name evidence="2" type="ORF">TAV2_LOCUS15492</name>
</gene>
<accession>A0AAU9SMC4</accession>
<keyword evidence="1" id="KW-0732">Signal</keyword>
<keyword evidence="3" id="KW-1185">Reference proteome</keyword>